<dbReference type="CDD" id="cd05829">
    <property type="entry name" value="Sortase_F"/>
    <property type="match status" value="1"/>
</dbReference>
<dbReference type="Pfam" id="PF04203">
    <property type="entry name" value="Sortase"/>
    <property type="match status" value="1"/>
</dbReference>
<dbReference type="RefSeq" id="WP_323449047.1">
    <property type="nucleotide sequence ID" value="NZ_BSBI01000009.1"/>
</dbReference>
<dbReference type="InterPro" id="IPR005754">
    <property type="entry name" value="Sortase"/>
</dbReference>
<keyword evidence="1" id="KW-0378">Hydrolase</keyword>
<organism evidence="2 3">
    <name type="scientific">Streptomyces yaizuensis</name>
    <dbReference type="NCBI Taxonomy" id="2989713"/>
    <lineage>
        <taxon>Bacteria</taxon>
        <taxon>Bacillati</taxon>
        <taxon>Actinomycetota</taxon>
        <taxon>Actinomycetes</taxon>
        <taxon>Kitasatosporales</taxon>
        <taxon>Streptomycetaceae</taxon>
        <taxon>Streptomyces</taxon>
    </lineage>
</organism>
<accession>A0ABQ5P3L6</accession>
<proteinExistence type="predicted"/>
<dbReference type="Proteomes" id="UP001291653">
    <property type="component" value="Unassembled WGS sequence"/>
</dbReference>
<gene>
    <name evidence="2" type="ORF">SYYSPA8_22120</name>
</gene>
<dbReference type="Gene3D" id="2.40.260.10">
    <property type="entry name" value="Sortase"/>
    <property type="match status" value="1"/>
</dbReference>
<dbReference type="InterPro" id="IPR042001">
    <property type="entry name" value="Sortase_F"/>
</dbReference>
<comment type="caution">
    <text evidence="2">The sequence shown here is derived from an EMBL/GenBank/DDBJ whole genome shotgun (WGS) entry which is preliminary data.</text>
</comment>
<evidence type="ECO:0000313" key="2">
    <source>
        <dbReference type="EMBL" id="GLF97043.1"/>
    </source>
</evidence>
<sequence>MEHPLARRGAGFCLLSVALLGVFLLRPGPGGPPAPQPRAAGPGAAAAEAVRAPVAGPLPRSAPRRLTVPALGLDTALTPVGLGADGLITPPPPAAAGPAGWYTGAAAPGERGTAVVVGHVDGPAGPAVFYPLGALERNSRIEVARADGSTAVFSVYDVAVHPRRGFPAERVYRDGPGPELRLITCGGRYAPGAGYDSNVVVSARLVATER</sequence>
<keyword evidence="3" id="KW-1185">Reference proteome</keyword>
<reference evidence="2 3" key="1">
    <citation type="submission" date="2022-10" db="EMBL/GenBank/DDBJ databases">
        <title>Draft genome sequence of Streptomyces sp. YSPA8.</title>
        <authorList>
            <person name="Moriuchi R."/>
            <person name="Dohra H."/>
            <person name="Yamamura H."/>
            <person name="Kodani S."/>
        </authorList>
    </citation>
    <scope>NUCLEOTIDE SEQUENCE [LARGE SCALE GENOMIC DNA]</scope>
    <source>
        <strain evidence="2 3">YSPA8</strain>
    </source>
</reference>
<name>A0ABQ5P3L6_9ACTN</name>
<evidence type="ECO:0000313" key="3">
    <source>
        <dbReference type="Proteomes" id="UP001291653"/>
    </source>
</evidence>
<dbReference type="InterPro" id="IPR023365">
    <property type="entry name" value="Sortase_dom-sf"/>
</dbReference>
<protein>
    <submittedName>
        <fullName evidence="2">Class F sortase</fullName>
    </submittedName>
</protein>
<dbReference type="SUPFAM" id="SSF63817">
    <property type="entry name" value="Sortase"/>
    <property type="match status" value="1"/>
</dbReference>
<dbReference type="EMBL" id="BSBI01000009">
    <property type="protein sequence ID" value="GLF97043.1"/>
    <property type="molecule type" value="Genomic_DNA"/>
</dbReference>
<evidence type="ECO:0000256" key="1">
    <source>
        <dbReference type="ARBA" id="ARBA00022801"/>
    </source>
</evidence>
<dbReference type="NCBIfam" id="NF033748">
    <property type="entry name" value="class_F_sortase"/>
    <property type="match status" value="1"/>
</dbReference>